<organism evidence="2 3">
    <name type="scientific">Mycobacterium deserti</name>
    <dbReference type="NCBI Taxonomy" id="2978347"/>
    <lineage>
        <taxon>Bacteria</taxon>
        <taxon>Bacillati</taxon>
        <taxon>Actinomycetota</taxon>
        <taxon>Actinomycetes</taxon>
        <taxon>Mycobacteriales</taxon>
        <taxon>Mycobacteriaceae</taxon>
        <taxon>Mycobacterium</taxon>
    </lineage>
</organism>
<dbReference type="Proteomes" id="UP001206639">
    <property type="component" value="Unassembled WGS sequence"/>
</dbReference>
<dbReference type="InterPro" id="IPR032710">
    <property type="entry name" value="NTF2-like_dom_sf"/>
</dbReference>
<comment type="caution">
    <text evidence="2">The sequence shown here is derived from an EMBL/GenBank/DDBJ whole genome shotgun (WGS) entry which is preliminary data.</text>
</comment>
<dbReference type="Gene3D" id="3.10.450.50">
    <property type="match status" value="1"/>
</dbReference>
<evidence type="ECO:0000313" key="2">
    <source>
        <dbReference type="EMBL" id="MCT7660746.1"/>
    </source>
</evidence>
<evidence type="ECO:0000259" key="1">
    <source>
        <dbReference type="Pfam" id="PF14534"/>
    </source>
</evidence>
<dbReference type="InterPro" id="IPR027843">
    <property type="entry name" value="DUF4440"/>
</dbReference>
<reference evidence="3" key="1">
    <citation type="submission" date="2023-07" db="EMBL/GenBank/DDBJ databases">
        <authorList>
            <person name="Deng Y."/>
            <person name="Zhang Y.-Q."/>
        </authorList>
    </citation>
    <scope>NUCLEOTIDE SEQUENCE [LARGE SCALE GENOMIC DNA]</scope>
    <source>
        <strain evidence="3">CPCC 205710</strain>
    </source>
</reference>
<evidence type="ECO:0000313" key="3">
    <source>
        <dbReference type="Proteomes" id="UP001206639"/>
    </source>
</evidence>
<protein>
    <submittedName>
        <fullName evidence="2">Nuclear transport factor 2 family protein</fullName>
    </submittedName>
</protein>
<accession>A0ABT2MFK6</accession>
<proteinExistence type="predicted"/>
<dbReference type="Pfam" id="PF14534">
    <property type="entry name" value="DUF4440"/>
    <property type="match status" value="1"/>
</dbReference>
<dbReference type="EMBL" id="JAODWD010000005">
    <property type="protein sequence ID" value="MCT7660746.1"/>
    <property type="molecule type" value="Genomic_DNA"/>
</dbReference>
<dbReference type="SUPFAM" id="SSF54427">
    <property type="entry name" value="NTF2-like"/>
    <property type="match status" value="1"/>
</dbReference>
<keyword evidence="3" id="KW-1185">Reference proteome</keyword>
<gene>
    <name evidence="2" type="ORF">N4S67_20290</name>
</gene>
<dbReference type="RefSeq" id="WP_260994823.1">
    <property type="nucleotide sequence ID" value="NZ_JAODWD010000005.1"/>
</dbReference>
<name>A0ABT2MFK6_9MYCO</name>
<sequence>MIDATFILRMDRTRYQAMVARNIALLDALLADDLVYTHSSGRRQTKVDYLRALRENTLTYNKVHHSVDHVTVMDEVAIITGALAGSVTSSGVTRRLNLVTTTLWTKGQGRWRLSIFHSTQAPPVRPVS</sequence>
<feature type="domain" description="DUF4440" evidence="1">
    <location>
        <begin position="7"/>
        <end position="113"/>
    </location>
</feature>